<dbReference type="GO" id="GO:0000978">
    <property type="term" value="F:RNA polymerase II cis-regulatory region sequence-specific DNA binding"/>
    <property type="evidence" value="ECO:0007669"/>
    <property type="project" value="TreeGrafter"/>
</dbReference>
<dbReference type="PROSITE" id="PS50157">
    <property type="entry name" value="ZINC_FINGER_C2H2_2"/>
    <property type="match status" value="2"/>
</dbReference>
<dbReference type="Gene3D" id="3.30.160.60">
    <property type="entry name" value="Classic Zinc Finger"/>
    <property type="match status" value="2"/>
</dbReference>
<dbReference type="WBParaSite" id="ACAC_0001314401-mRNA-1">
    <property type="protein sequence ID" value="ACAC_0001314401-mRNA-1"/>
    <property type="gene ID" value="ACAC_0001314401"/>
</dbReference>
<dbReference type="Pfam" id="PF00096">
    <property type="entry name" value="zf-C2H2"/>
    <property type="match status" value="1"/>
</dbReference>
<dbReference type="Proteomes" id="UP000035642">
    <property type="component" value="Unassembled WGS sequence"/>
</dbReference>
<accession>A0A0K0DN25</accession>
<dbReference type="SUPFAM" id="SSF57667">
    <property type="entry name" value="beta-beta-alpha zinc fingers"/>
    <property type="match status" value="2"/>
</dbReference>
<dbReference type="SMART" id="SM00355">
    <property type="entry name" value="ZnF_C2H2"/>
    <property type="match status" value="2"/>
</dbReference>
<feature type="domain" description="C2H2-type" evidence="5">
    <location>
        <begin position="306"/>
        <end position="333"/>
    </location>
</feature>
<evidence type="ECO:0000256" key="1">
    <source>
        <dbReference type="ARBA" id="ARBA00022723"/>
    </source>
</evidence>
<name>A0A0K0DN25_ANGCA</name>
<dbReference type="GO" id="GO:0008270">
    <property type="term" value="F:zinc ion binding"/>
    <property type="evidence" value="ECO:0007669"/>
    <property type="project" value="UniProtKB-KW"/>
</dbReference>
<dbReference type="PANTHER" id="PTHR23235">
    <property type="entry name" value="KRUEPPEL-LIKE TRANSCRIPTION FACTOR"/>
    <property type="match status" value="1"/>
</dbReference>
<keyword evidence="2 4" id="KW-0863">Zinc-finger</keyword>
<protein>
    <submittedName>
        <fullName evidence="7">C2H2-type domain-containing protein</fullName>
    </submittedName>
</protein>
<keyword evidence="6" id="KW-1185">Reference proteome</keyword>
<organism evidence="6 7">
    <name type="scientific">Angiostrongylus cantonensis</name>
    <name type="common">Rat lungworm</name>
    <dbReference type="NCBI Taxonomy" id="6313"/>
    <lineage>
        <taxon>Eukaryota</taxon>
        <taxon>Metazoa</taxon>
        <taxon>Ecdysozoa</taxon>
        <taxon>Nematoda</taxon>
        <taxon>Chromadorea</taxon>
        <taxon>Rhabditida</taxon>
        <taxon>Rhabditina</taxon>
        <taxon>Rhabditomorpha</taxon>
        <taxon>Strongyloidea</taxon>
        <taxon>Metastrongylidae</taxon>
        <taxon>Angiostrongylus</taxon>
    </lineage>
</organism>
<keyword evidence="1" id="KW-0479">Metal-binding</keyword>
<evidence type="ECO:0000259" key="5">
    <source>
        <dbReference type="PROSITE" id="PS50157"/>
    </source>
</evidence>
<evidence type="ECO:0000256" key="4">
    <source>
        <dbReference type="PROSITE-ProRule" id="PRU00042"/>
    </source>
</evidence>
<evidence type="ECO:0000313" key="6">
    <source>
        <dbReference type="Proteomes" id="UP000035642"/>
    </source>
</evidence>
<dbReference type="PROSITE" id="PS00028">
    <property type="entry name" value="ZINC_FINGER_C2H2_1"/>
    <property type="match status" value="1"/>
</dbReference>
<reference evidence="7" key="2">
    <citation type="submission" date="2017-02" db="UniProtKB">
        <authorList>
            <consortium name="WormBaseParasite"/>
        </authorList>
    </citation>
    <scope>IDENTIFICATION</scope>
</reference>
<feature type="domain" description="C2H2-type" evidence="5">
    <location>
        <begin position="278"/>
        <end position="305"/>
    </location>
</feature>
<evidence type="ECO:0000313" key="7">
    <source>
        <dbReference type="WBParaSite" id="ACAC_0001314401-mRNA-1"/>
    </source>
</evidence>
<dbReference type="InterPro" id="IPR036236">
    <property type="entry name" value="Znf_C2H2_sf"/>
</dbReference>
<keyword evidence="3" id="KW-0862">Zinc</keyword>
<dbReference type="GO" id="GO:0000981">
    <property type="term" value="F:DNA-binding transcription factor activity, RNA polymerase II-specific"/>
    <property type="evidence" value="ECO:0007669"/>
    <property type="project" value="TreeGrafter"/>
</dbReference>
<dbReference type="STRING" id="6313.A0A0K0DN25"/>
<evidence type="ECO:0000256" key="3">
    <source>
        <dbReference type="ARBA" id="ARBA00022833"/>
    </source>
</evidence>
<sequence length="354" mass="40266">MEDWIDGGEAEVYTNDSETIVVDGNGDGSSQIMDPGQESIIVPADQEFDYYPYDGTIVVEDTRVDTVELQQPEIALESESSQALQTSEESSSQFPLYESRTYVDDANVPPPTEEIEVETSDQQYILDMATSNHMSAEETIVYDNMVGNDMELFYVNLPHEDTSEDRVRVLIDPKPPKKGRLTYNEYYQRVVNKNLQEMEVDASTIQMAAPVRHVSMMTEEGPVLIAHPSTRIRKNRLIRSQYDRPHRARNLDWIIDAVARGVDVDSASPHNRRKPVMHKCQYCGRVDKYPSKIRAHLRTHTGEKPFKCEICGMTFAQRTPMRLHVRRHLDQKPYICTIEGCGVRFVSGSATTAV</sequence>
<dbReference type="AlphaFoldDB" id="A0A0K0DN25"/>
<evidence type="ECO:0000256" key="2">
    <source>
        <dbReference type="ARBA" id="ARBA00022771"/>
    </source>
</evidence>
<dbReference type="InterPro" id="IPR013087">
    <property type="entry name" value="Znf_C2H2_type"/>
</dbReference>
<dbReference type="PANTHER" id="PTHR23235:SF120">
    <property type="entry name" value="KRUPPEL-LIKE FACTOR 15"/>
    <property type="match status" value="1"/>
</dbReference>
<reference evidence="6" key="1">
    <citation type="submission" date="2012-09" db="EMBL/GenBank/DDBJ databases">
        <authorList>
            <person name="Martin A.A."/>
        </authorList>
    </citation>
    <scope>NUCLEOTIDE SEQUENCE</scope>
</reference>
<dbReference type="FunFam" id="3.30.160.60:FF:002869">
    <property type="entry name" value="Comb gap splice variant cg14"/>
    <property type="match status" value="1"/>
</dbReference>
<proteinExistence type="predicted"/>